<keyword evidence="7" id="KW-0256">Endoplasmic reticulum</keyword>
<evidence type="ECO:0000256" key="5">
    <source>
        <dbReference type="ARBA" id="ARBA00022692"/>
    </source>
</evidence>
<evidence type="ECO:0000256" key="7">
    <source>
        <dbReference type="ARBA" id="ARBA00022824"/>
    </source>
</evidence>
<organism evidence="15 16">
    <name type="scientific">Caenorhabditis bovis</name>
    <dbReference type="NCBI Taxonomy" id="2654633"/>
    <lineage>
        <taxon>Eukaryota</taxon>
        <taxon>Metazoa</taxon>
        <taxon>Ecdysozoa</taxon>
        <taxon>Nematoda</taxon>
        <taxon>Chromadorea</taxon>
        <taxon>Rhabditida</taxon>
        <taxon>Rhabditina</taxon>
        <taxon>Rhabditomorpha</taxon>
        <taxon>Rhabditoidea</taxon>
        <taxon>Rhabditidae</taxon>
        <taxon>Peloderinae</taxon>
        <taxon>Caenorhabditis</taxon>
    </lineage>
</organism>
<keyword evidence="10" id="KW-0342">GTP-binding</keyword>
<accession>A0A8S1EMB5</accession>
<dbReference type="Pfam" id="PF09439">
    <property type="entry name" value="SRPRB"/>
    <property type="match status" value="1"/>
</dbReference>
<dbReference type="EMBL" id="CADEPM010000001">
    <property type="protein sequence ID" value="CAB3398930.1"/>
    <property type="molecule type" value="Genomic_DNA"/>
</dbReference>
<evidence type="ECO:0000256" key="3">
    <source>
        <dbReference type="ARBA" id="ARBA00007596"/>
    </source>
</evidence>
<proteinExistence type="inferred from homology"/>
<keyword evidence="8" id="KW-0689">Ribosomal protein</keyword>
<keyword evidence="13" id="KW-0687">Ribonucleoprotein</keyword>
<evidence type="ECO:0000313" key="15">
    <source>
        <dbReference type="EMBL" id="CAB3398930.1"/>
    </source>
</evidence>
<dbReference type="GO" id="GO:1990904">
    <property type="term" value="C:ribonucleoprotein complex"/>
    <property type="evidence" value="ECO:0007669"/>
    <property type="project" value="UniProtKB-KW"/>
</dbReference>
<evidence type="ECO:0000256" key="13">
    <source>
        <dbReference type="ARBA" id="ARBA00023274"/>
    </source>
</evidence>
<evidence type="ECO:0000256" key="11">
    <source>
        <dbReference type="ARBA" id="ARBA00023136"/>
    </source>
</evidence>
<keyword evidence="11 14" id="KW-0472">Membrane</keyword>
<evidence type="ECO:0000256" key="10">
    <source>
        <dbReference type="ARBA" id="ARBA00023134"/>
    </source>
</evidence>
<evidence type="ECO:0000256" key="1">
    <source>
        <dbReference type="ARBA" id="ARBA00004389"/>
    </source>
</evidence>
<evidence type="ECO:0000256" key="9">
    <source>
        <dbReference type="ARBA" id="ARBA00022989"/>
    </source>
</evidence>
<evidence type="ECO:0000256" key="2">
    <source>
        <dbReference type="ARBA" id="ARBA00005619"/>
    </source>
</evidence>
<dbReference type="SUPFAM" id="SSF52540">
    <property type="entry name" value="P-loop containing nucleoside triphosphate hydrolases"/>
    <property type="match status" value="1"/>
</dbReference>
<dbReference type="GO" id="GO:0005789">
    <property type="term" value="C:endoplasmic reticulum membrane"/>
    <property type="evidence" value="ECO:0007669"/>
    <property type="project" value="UniProtKB-SubCell"/>
</dbReference>
<name>A0A8S1EMB5_9PELO</name>
<evidence type="ECO:0000256" key="8">
    <source>
        <dbReference type="ARBA" id="ARBA00022980"/>
    </source>
</evidence>
<keyword evidence="5 14" id="KW-0812">Transmembrane</keyword>
<dbReference type="OrthoDB" id="41266at2759"/>
<keyword evidence="12" id="KW-0675">Receptor</keyword>
<comment type="similarity">
    <text evidence="2">Belongs to the SRP receptor beta subunit family.</text>
</comment>
<comment type="similarity">
    <text evidence="3">Belongs to the bacterial ribosomal protein bL33 family.</text>
</comment>
<sequence length="280" mass="30972">MGAKSKYVVVQLASVITGSTRVWVRERAAEKFSGIFFDPAYGKECLFEESKRIKGKSDLPKRIKEIAMDINNLPIEILIAAILGLITILGAAFWFFQGKKRDTILIAGLSDSGKTVIFSQLVMKGAQPKTFTSMVENSLTLNFKGQVRNEKNILKIVFVVDSATFSKKSRDVAELLYDVCLENEAKAPILVACHKQDHALAKTDQVIRSTLEKEFGLINNSRSASLKSTDGSESRSSTLTQTGADFKWGDLKKQKIDFVLSSSIEGAEYGIDEIRGFVRS</sequence>
<evidence type="ECO:0000256" key="4">
    <source>
        <dbReference type="ARBA" id="ARBA00020256"/>
    </source>
</evidence>
<dbReference type="InterPro" id="IPR038584">
    <property type="entry name" value="Ribosomal_bL33_sf"/>
</dbReference>
<dbReference type="GO" id="GO:0005525">
    <property type="term" value="F:GTP binding"/>
    <property type="evidence" value="ECO:0007669"/>
    <property type="project" value="UniProtKB-KW"/>
</dbReference>
<gene>
    <name evidence="15" type="ORF">CBOVIS_LOCUS2152</name>
</gene>
<evidence type="ECO:0000313" key="16">
    <source>
        <dbReference type="Proteomes" id="UP000494206"/>
    </source>
</evidence>
<reference evidence="15 16" key="1">
    <citation type="submission" date="2020-04" db="EMBL/GenBank/DDBJ databases">
        <authorList>
            <person name="Laetsch R D."/>
            <person name="Stevens L."/>
            <person name="Kumar S."/>
            <person name="Blaxter L. M."/>
        </authorList>
    </citation>
    <scope>NUCLEOTIDE SEQUENCE [LARGE SCALE GENOMIC DNA]</scope>
</reference>
<dbReference type="Gene3D" id="2.20.28.120">
    <property type="entry name" value="Ribosomal protein L33"/>
    <property type="match status" value="1"/>
</dbReference>
<dbReference type="InterPro" id="IPR019009">
    <property type="entry name" value="SRP_receptor_beta_su"/>
</dbReference>
<dbReference type="InterPro" id="IPR027417">
    <property type="entry name" value="P-loop_NTPase"/>
</dbReference>
<dbReference type="Gene3D" id="3.40.50.300">
    <property type="entry name" value="P-loop containing nucleotide triphosphate hydrolases"/>
    <property type="match status" value="1"/>
</dbReference>
<dbReference type="GO" id="GO:0005840">
    <property type="term" value="C:ribosome"/>
    <property type="evidence" value="ECO:0007669"/>
    <property type="project" value="UniProtKB-KW"/>
</dbReference>
<dbReference type="Proteomes" id="UP000494206">
    <property type="component" value="Unassembled WGS sequence"/>
</dbReference>
<evidence type="ECO:0000256" key="14">
    <source>
        <dbReference type="SAM" id="Phobius"/>
    </source>
</evidence>
<protein>
    <recommendedName>
        <fullName evidence="4">Signal recognition particle receptor subunit beta</fullName>
    </recommendedName>
</protein>
<comment type="caution">
    <text evidence="15">The sequence shown here is derived from an EMBL/GenBank/DDBJ whole genome shotgun (WGS) entry which is preliminary data.</text>
</comment>
<keyword evidence="6" id="KW-0547">Nucleotide-binding</keyword>
<evidence type="ECO:0000256" key="12">
    <source>
        <dbReference type="ARBA" id="ARBA00023170"/>
    </source>
</evidence>
<evidence type="ECO:0000256" key="6">
    <source>
        <dbReference type="ARBA" id="ARBA00022741"/>
    </source>
</evidence>
<keyword evidence="9 14" id="KW-1133">Transmembrane helix</keyword>
<comment type="subcellular location">
    <subcellularLocation>
        <location evidence="1">Endoplasmic reticulum membrane</location>
        <topology evidence="1">Single-pass membrane protein</topology>
    </subcellularLocation>
</comment>
<feature type="transmembrane region" description="Helical" evidence="14">
    <location>
        <begin position="77"/>
        <end position="96"/>
    </location>
</feature>
<keyword evidence="16" id="KW-1185">Reference proteome</keyword>
<dbReference type="AlphaFoldDB" id="A0A8S1EMB5"/>